<keyword evidence="5" id="KW-1185">Reference proteome</keyword>
<dbReference type="HAMAP" id="MF_01966">
    <property type="entry name" value="NADHX_epimerase"/>
    <property type="match status" value="1"/>
</dbReference>
<dbReference type="NCBIfam" id="TIGR00197">
    <property type="entry name" value="yjeF_nterm"/>
    <property type="match status" value="1"/>
</dbReference>
<dbReference type="RefSeq" id="WP_343753221.1">
    <property type="nucleotide sequence ID" value="NZ_BAAACW010000019.1"/>
</dbReference>
<organism evidence="4 5">
    <name type="scientific">Alkalibacterium iburiense</name>
    <dbReference type="NCBI Taxonomy" id="290589"/>
    <lineage>
        <taxon>Bacteria</taxon>
        <taxon>Bacillati</taxon>
        <taxon>Bacillota</taxon>
        <taxon>Bacilli</taxon>
        <taxon>Lactobacillales</taxon>
        <taxon>Carnobacteriaceae</taxon>
        <taxon>Alkalibacterium</taxon>
    </lineage>
</organism>
<feature type="binding site" evidence="2">
    <location>
        <begin position="125"/>
        <end position="131"/>
    </location>
    <ligand>
        <name>(6S)-NADPHX</name>
        <dbReference type="ChEBI" id="CHEBI:64076"/>
    </ligand>
</feature>
<feature type="binding site" evidence="2">
    <location>
        <position position="121"/>
    </location>
    <ligand>
        <name>K(+)</name>
        <dbReference type="ChEBI" id="CHEBI:29103"/>
    </ligand>
</feature>
<dbReference type="EC" id="5.1.99.6" evidence="2"/>
<feature type="binding site" evidence="2">
    <location>
        <position position="58"/>
    </location>
    <ligand>
        <name>K(+)</name>
        <dbReference type="ChEBI" id="CHEBI:29103"/>
    </ligand>
</feature>
<comment type="function">
    <text evidence="2">Catalyzes the epimerization of the S- and R-forms of NAD(P)HX, a damaged form of NAD(P)H that is a result of enzymatic or heat-dependent hydration. This is a prerequisite for the S-specific NAD(P)H-hydrate dehydratase to allow the repair of both epimers of NAD(P)HX.</text>
</comment>
<dbReference type="PANTHER" id="PTHR13612">
    <property type="entry name" value="ENHANCER OF MRNA-DECAPPING PROTEIN 3"/>
    <property type="match status" value="1"/>
</dbReference>
<feature type="binding site" evidence="2">
    <location>
        <begin position="57"/>
        <end position="61"/>
    </location>
    <ligand>
        <name>(6S)-NADPHX</name>
        <dbReference type="ChEBI" id="CHEBI:64076"/>
    </ligand>
</feature>
<dbReference type="InterPro" id="IPR036652">
    <property type="entry name" value="YjeF_N_dom_sf"/>
</dbReference>
<sequence length="222" mass="24156">MNSYVSAVQMKAIDHYTIEEIGIPSSVLMERASLEIANSIIRNYDNKKIVCVCGMGNNGGDGVAIGRILFLKGLDVTLYLAGNLEKASDQMKLQVSIARKLSIPIVSTLPSELDDGTVVVDALVGIGLNRDIDSQLDKLITFMNQSQSPVISVDIPSGLSADEGRPLKNAVKATKTYTIGFMKNGFAKTQSKAYTGDIEVVDIGYPPYKLIKHIMEREEINE</sequence>
<dbReference type="PANTHER" id="PTHR13612:SF0">
    <property type="entry name" value="ENHANCER OF MRNA-DECAPPING PROTEIN 3"/>
    <property type="match status" value="1"/>
</dbReference>
<feature type="binding site" evidence="2">
    <location>
        <position position="157"/>
    </location>
    <ligand>
        <name>K(+)</name>
        <dbReference type="ChEBI" id="CHEBI:29103"/>
    </ligand>
</feature>
<gene>
    <name evidence="2" type="primary">nnrE</name>
    <name evidence="4" type="ORF">GCM10008932_02670</name>
</gene>
<keyword evidence="2" id="KW-0547">Nucleotide-binding</keyword>
<keyword evidence="2" id="KW-0521">NADP</keyword>
<evidence type="ECO:0000259" key="3">
    <source>
        <dbReference type="PROSITE" id="PS51385"/>
    </source>
</evidence>
<dbReference type="EMBL" id="BAAACW010000019">
    <property type="protein sequence ID" value="GAA0353088.1"/>
    <property type="molecule type" value="Genomic_DNA"/>
</dbReference>
<feature type="domain" description="YjeF N-terminal" evidence="3">
    <location>
        <begin position="10"/>
        <end position="211"/>
    </location>
</feature>
<dbReference type="Pfam" id="PF03853">
    <property type="entry name" value="YjeF_N"/>
    <property type="match status" value="1"/>
</dbReference>
<comment type="caution">
    <text evidence="2">Lacks conserved residue(s) required for the propagation of feature annotation.</text>
</comment>
<accession>A0ABN0X228</accession>
<proteinExistence type="inferred from homology"/>
<dbReference type="Gene3D" id="3.40.50.10260">
    <property type="entry name" value="YjeF N-terminal domain"/>
    <property type="match status" value="1"/>
</dbReference>
<feature type="binding site" evidence="2">
    <location>
        <position position="154"/>
    </location>
    <ligand>
        <name>(6S)-NADPHX</name>
        <dbReference type="ChEBI" id="CHEBI:64076"/>
    </ligand>
</feature>
<comment type="catalytic activity">
    <reaction evidence="2">
        <text>(6R)-NADPHX = (6S)-NADPHX</text>
        <dbReference type="Rhea" id="RHEA:32227"/>
        <dbReference type="ChEBI" id="CHEBI:64076"/>
        <dbReference type="ChEBI" id="CHEBI:64077"/>
        <dbReference type="EC" id="5.1.99.6"/>
    </reaction>
</comment>
<dbReference type="PROSITE" id="PS51385">
    <property type="entry name" value="YJEF_N"/>
    <property type="match status" value="1"/>
</dbReference>
<keyword evidence="2" id="KW-0413">Isomerase</keyword>
<dbReference type="InterPro" id="IPR004443">
    <property type="entry name" value="YjeF_N_dom"/>
</dbReference>
<dbReference type="SUPFAM" id="SSF64153">
    <property type="entry name" value="YjeF N-terminal domain-like"/>
    <property type="match status" value="1"/>
</dbReference>
<comment type="similarity">
    <text evidence="2">Belongs to the NnrE/AIBP family.</text>
</comment>
<comment type="caution">
    <text evidence="4">The sequence shown here is derived from an EMBL/GenBank/DDBJ whole genome shotgun (WGS) entry which is preliminary data.</text>
</comment>
<evidence type="ECO:0000313" key="4">
    <source>
        <dbReference type="EMBL" id="GAA0353088.1"/>
    </source>
</evidence>
<evidence type="ECO:0000313" key="5">
    <source>
        <dbReference type="Proteomes" id="UP001501166"/>
    </source>
</evidence>
<keyword evidence="1 2" id="KW-0630">Potassium</keyword>
<protein>
    <recommendedName>
        <fullName evidence="2">NAD(P)H-hydrate epimerase</fullName>
        <ecNumber evidence="2">5.1.99.6</ecNumber>
    </recommendedName>
    <alternativeName>
        <fullName evidence="2">NAD(P)HX epimerase</fullName>
    </alternativeName>
</protein>
<keyword evidence="2" id="KW-0520">NAD</keyword>
<name>A0ABN0X228_9LACT</name>
<dbReference type="Proteomes" id="UP001501166">
    <property type="component" value="Unassembled WGS sequence"/>
</dbReference>
<evidence type="ECO:0000256" key="1">
    <source>
        <dbReference type="ARBA" id="ARBA00022958"/>
    </source>
</evidence>
<keyword evidence="2" id="KW-0479">Metal-binding</keyword>
<comment type="catalytic activity">
    <reaction evidence="2">
        <text>(6R)-NADHX = (6S)-NADHX</text>
        <dbReference type="Rhea" id="RHEA:32215"/>
        <dbReference type="ChEBI" id="CHEBI:64074"/>
        <dbReference type="ChEBI" id="CHEBI:64075"/>
        <dbReference type="EC" id="5.1.99.6"/>
    </reaction>
</comment>
<comment type="cofactor">
    <cofactor evidence="2">
        <name>K(+)</name>
        <dbReference type="ChEBI" id="CHEBI:29103"/>
    </cofactor>
    <text evidence="2">Binds 1 potassium ion per subunit.</text>
</comment>
<reference evidence="4 5" key="1">
    <citation type="journal article" date="2019" name="Int. J. Syst. Evol. Microbiol.">
        <title>The Global Catalogue of Microorganisms (GCM) 10K type strain sequencing project: providing services to taxonomists for standard genome sequencing and annotation.</title>
        <authorList>
            <consortium name="The Broad Institute Genomics Platform"/>
            <consortium name="The Broad Institute Genome Sequencing Center for Infectious Disease"/>
            <person name="Wu L."/>
            <person name="Ma J."/>
        </authorList>
    </citation>
    <scope>NUCLEOTIDE SEQUENCE [LARGE SCALE GENOMIC DNA]</scope>
    <source>
        <strain evidence="4 5">JCM 12662</strain>
    </source>
</reference>
<evidence type="ECO:0000256" key="2">
    <source>
        <dbReference type="HAMAP-Rule" id="MF_01966"/>
    </source>
</evidence>